<evidence type="ECO:0000313" key="3">
    <source>
        <dbReference type="Proteomes" id="UP001519332"/>
    </source>
</evidence>
<evidence type="ECO:0000313" key="2">
    <source>
        <dbReference type="EMBL" id="MBP2320242.1"/>
    </source>
</evidence>
<feature type="compositionally biased region" description="Polar residues" evidence="1">
    <location>
        <begin position="1"/>
        <end position="12"/>
    </location>
</feature>
<keyword evidence="3" id="KW-1185">Reference proteome</keyword>
<dbReference type="Proteomes" id="UP001519332">
    <property type="component" value="Unassembled WGS sequence"/>
</dbReference>
<reference evidence="2 3" key="1">
    <citation type="submission" date="2021-03" db="EMBL/GenBank/DDBJ databases">
        <title>Sequencing the genomes of 1000 actinobacteria strains.</title>
        <authorList>
            <person name="Klenk H.-P."/>
        </authorList>
    </citation>
    <scope>NUCLEOTIDE SEQUENCE [LARGE SCALE GENOMIC DNA]</scope>
    <source>
        <strain evidence="2 3">DSM 46670</strain>
    </source>
</reference>
<dbReference type="EMBL" id="JAGINW010000001">
    <property type="protein sequence ID" value="MBP2320242.1"/>
    <property type="molecule type" value="Genomic_DNA"/>
</dbReference>
<sequence length="72" mass="7711">MRQQGWTGQSTGCAVDKSAPVDNQGLVTHDLDFLSDRNDRLENGGRGPTPSVASGCEGWLSTAGVCVHKWPR</sequence>
<gene>
    <name evidence="2" type="ORF">JOF56_000627</name>
</gene>
<accession>A0ABS4T756</accession>
<name>A0ABS4T756_9PSEU</name>
<organism evidence="2 3">
    <name type="scientific">Kibdelosporangium banguiense</name>
    <dbReference type="NCBI Taxonomy" id="1365924"/>
    <lineage>
        <taxon>Bacteria</taxon>
        <taxon>Bacillati</taxon>
        <taxon>Actinomycetota</taxon>
        <taxon>Actinomycetes</taxon>
        <taxon>Pseudonocardiales</taxon>
        <taxon>Pseudonocardiaceae</taxon>
        <taxon>Kibdelosporangium</taxon>
    </lineage>
</organism>
<evidence type="ECO:0000256" key="1">
    <source>
        <dbReference type="SAM" id="MobiDB-lite"/>
    </source>
</evidence>
<protein>
    <submittedName>
        <fullName evidence="2">Uncharacterized protein</fullName>
    </submittedName>
</protein>
<feature type="region of interest" description="Disordered" evidence="1">
    <location>
        <begin position="1"/>
        <end position="21"/>
    </location>
</feature>
<comment type="caution">
    <text evidence="2">The sequence shown here is derived from an EMBL/GenBank/DDBJ whole genome shotgun (WGS) entry which is preliminary data.</text>
</comment>
<proteinExistence type="predicted"/>